<dbReference type="InterPro" id="IPR002018">
    <property type="entry name" value="CarbesteraseB"/>
</dbReference>
<accession>A0A8T2NVK7</accession>
<evidence type="ECO:0000259" key="3">
    <source>
        <dbReference type="Pfam" id="PF00135"/>
    </source>
</evidence>
<keyword evidence="2" id="KW-0732">Signal</keyword>
<dbReference type="PROSITE" id="PS00941">
    <property type="entry name" value="CARBOXYLESTERASE_B_2"/>
    <property type="match status" value="1"/>
</dbReference>
<dbReference type="InterPro" id="IPR019819">
    <property type="entry name" value="Carboxylesterase_B_CS"/>
</dbReference>
<comment type="similarity">
    <text evidence="1">Belongs to the type-B carboxylesterase/lipase family.</text>
</comment>
<keyword evidence="5" id="KW-1185">Reference proteome</keyword>
<dbReference type="Gene3D" id="3.40.50.1820">
    <property type="entry name" value="alpha/beta hydrolase"/>
    <property type="match status" value="1"/>
</dbReference>
<dbReference type="OrthoDB" id="6409105at2759"/>
<dbReference type="EMBL" id="JAFBMS010000018">
    <property type="protein sequence ID" value="KAG9345003.1"/>
    <property type="molecule type" value="Genomic_DNA"/>
</dbReference>
<organism evidence="4 5">
    <name type="scientific">Albula glossodonta</name>
    <name type="common">roundjaw bonefish</name>
    <dbReference type="NCBI Taxonomy" id="121402"/>
    <lineage>
        <taxon>Eukaryota</taxon>
        <taxon>Metazoa</taxon>
        <taxon>Chordata</taxon>
        <taxon>Craniata</taxon>
        <taxon>Vertebrata</taxon>
        <taxon>Euteleostomi</taxon>
        <taxon>Actinopterygii</taxon>
        <taxon>Neopterygii</taxon>
        <taxon>Teleostei</taxon>
        <taxon>Albuliformes</taxon>
        <taxon>Albulidae</taxon>
        <taxon>Albula</taxon>
    </lineage>
</organism>
<dbReference type="PANTHER" id="PTHR43903">
    <property type="entry name" value="NEUROLIGIN"/>
    <property type="match status" value="1"/>
</dbReference>
<name>A0A8T2NVK7_9TELE</name>
<dbReference type="InterPro" id="IPR051093">
    <property type="entry name" value="Neuroligin/BSAL"/>
</dbReference>
<dbReference type="SUPFAM" id="SSF53474">
    <property type="entry name" value="alpha/beta-Hydrolases"/>
    <property type="match status" value="1"/>
</dbReference>
<proteinExistence type="inferred from homology"/>
<comment type="caution">
    <text evidence="4">The sequence shown here is derived from an EMBL/GenBank/DDBJ whole genome shotgun (WGS) entry which is preliminary data.</text>
</comment>
<evidence type="ECO:0000313" key="5">
    <source>
        <dbReference type="Proteomes" id="UP000824540"/>
    </source>
</evidence>
<gene>
    <name evidence="4" type="ORF">JZ751_009543</name>
</gene>
<feature type="domain" description="Carboxylesterase type B" evidence="3">
    <location>
        <begin position="8"/>
        <end position="214"/>
    </location>
</feature>
<evidence type="ECO:0000256" key="1">
    <source>
        <dbReference type="ARBA" id="ARBA00005964"/>
    </source>
</evidence>
<dbReference type="InterPro" id="IPR029058">
    <property type="entry name" value="AB_hydrolase_fold"/>
</dbReference>
<reference evidence="4" key="1">
    <citation type="thesis" date="2021" institute="BYU ScholarsArchive" country="Provo, UT, USA">
        <title>Applications of and Algorithms for Genome Assembly and Genomic Analyses with an Emphasis on Marine Teleosts.</title>
        <authorList>
            <person name="Pickett B.D."/>
        </authorList>
    </citation>
    <scope>NUCLEOTIDE SEQUENCE</scope>
    <source>
        <strain evidence="4">HI-2016</strain>
    </source>
</reference>
<sequence>MESQLQTVFIPGHGTLLGESKVTLVGSDRKTVSHFLGVPYAHPPIGELRFSPPQSAEWSGTWNATFPRPTCLQPGDGNFSSSSEDCLYLNIFVPSSVRGNSPVLLFLHNPTSSVSSDGAMLLDGSYLAATGNLIVVTAHFRMAAFGFLSTGSTASPGNAGLQDQVAALRWVQQNIALFGGDPSRVTLGAERGGADAASLHLISEGAAGLFHRALL</sequence>
<dbReference type="AlphaFoldDB" id="A0A8T2NVK7"/>
<evidence type="ECO:0000313" key="4">
    <source>
        <dbReference type="EMBL" id="KAG9345003.1"/>
    </source>
</evidence>
<evidence type="ECO:0000256" key="2">
    <source>
        <dbReference type="ARBA" id="ARBA00022729"/>
    </source>
</evidence>
<protein>
    <recommendedName>
        <fullName evidence="3">Carboxylesterase type B domain-containing protein</fullName>
    </recommendedName>
</protein>
<dbReference type="Pfam" id="PF00135">
    <property type="entry name" value="COesterase"/>
    <property type="match status" value="1"/>
</dbReference>
<dbReference type="Proteomes" id="UP000824540">
    <property type="component" value="Unassembled WGS sequence"/>
</dbReference>
<feature type="non-terminal residue" evidence="4">
    <location>
        <position position="215"/>
    </location>
</feature>